<keyword evidence="1" id="KW-1133">Transmembrane helix</keyword>
<dbReference type="Proteomes" id="UP000276232">
    <property type="component" value="Unassembled WGS sequence"/>
</dbReference>
<comment type="caution">
    <text evidence="3">The sequence shown here is derived from an EMBL/GenBank/DDBJ whole genome shotgun (WGS) entry which is preliminary data.</text>
</comment>
<dbReference type="EMBL" id="RJKN01000008">
    <property type="protein sequence ID" value="ROP27091.1"/>
    <property type="molecule type" value="Genomic_DNA"/>
</dbReference>
<evidence type="ECO:0000313" key="3">
    <source>
        <dbReference type="EMBL" id="ROP27091.1"/>
    </source>
</evidence>
<dbReference type="InterPro" id="IPR058058">
    <property type="entry name" value="CBU_0592-like"/>
</dbReference>
<feature type="transmembrane region" description="Helical" evidence="1">
    <location>
        <begin position="65"/>
        <end position="93"/>
    </location>
</feature>
<name>A0A3N1GA50_9ACTN</name>
<evidence type="ECO:0000313" key="4">
    <source>
        <dbReference type="Proteomes" id="UP000276232"/>
    </source>
</evidence>
<dbReference type="AlphaFoldDB" id="A0A3N1GA50"/>
<keyword evidence="1" id="KW-0472">Membrane</keyword>
<reference evidence="3 4" key="1">
    <citation type="journal article" date="2015" name="Stand. Genomic Sci.">
        <title>Genomic Encyclopedia of Bacterial and Archaeal Type Strains, Phase III: the genomes of soil and plant-associated and newly described type strains.</title>
        <authorList>
            <person name="Whitman W.B."/>
            <person name="Woyke T."/>
            <person name="Klenk H.P."/>
            <person name="Zhou Y."/>
            <person name="Lilburn T.G."/>
            <person name="Beck B.J."/>
            <person name="De Vos P."/>
            <person name="Vandamme P."/>
            <person name="Eisen J.A."/>
            <person name="Garrity G."/>
            <person name="Hugenholtz P."/>
            <person name="Kyrpides N.C."/>
        </authorList>
    </citation>
    <scope>NUCLEOTIDE SEQUENCE [LARGE SCALE GENOMIC DNA]</scope>
    <source>
        <strain evidence="3 4">CECT 7306</strain>
    </source>
</reference>
<proteinExistence type="predicted"/>
<keyword evidence="4" id="KW-1185">Reference proteome</keyword>
<keyword evidence="1" id="KW-0812">Transmembrane</keyword>
<dbReference type="Pfam" id="PF26604">
    <property type="entry name" value="CBU_0592"/>
    <property type="match status" value="1"/>
</dbReference>
<evidence type="ECO:0000256" key="1">
    <source>
        <dbReference type="SAM" id="Phobius"/>
    </source>
</evidence>
<dbReference type="InParanoid" id="A0A3N1GA50"/>
<protein>
    <recommendedName>
        <fullName evidence="2">CBU-0592-like domain-containing protein</fullName>
    </recommendedName>
</protein>
<gene>
    <name evidence="3" type="ORF">EDC03_3019</name>
</gene>
<evidence type="ECO:0000259" key="2">
    <source>
        <dbReference type="Pfam" id="PF26604"/>
    </source>
</evidence>
<feature type="domain" description="CBU-0592-like" evidence="2">
    <location>
        <begin position="29"/>
        <end position="98"/>
    </location>
</feature>
<feature type="transmembrane region" description="Helical" evidence="1">
    <location>
        <begin position="23"/>
        <end position="45"/>
    </location>
</feature>
<accession>A0A3N1GA50</accession>
<organism evidence="3 4">
    <name type="scientific">Pseudokineococcus lusitanus</name>
    <dbReference type="NCBI Taxonomy" id="763993"/>
    <lineage>
        <taxon>Bacteria</taxon>
        <taxon>Bacillati</taxon>
        <taxon>Actinomycetota</taxon>
        <taxon>Actinomycetes</taxon>
        <taxon>Kineosporiales</taxon>
        <taxon>Kineosporiaceae</taxon>
        <taxon>Pseudokineococcus</taxon>
    </lineage>
</organism>
<sequence length="170" mass="17046">MQETGRCRDGPDVPMTRHVAPHLLLALSLSGYLGGLLGLVAYGLVSSGRLSPTSVPAVATSSVGAVLMIASGVVVEAWPSVGVNAVWVVLGVAGARRARAAARTTAVDRTPAAPVDAAPAAPRWADDWDTAAEQLSTGAVDVVPAPAGGDAAWTATRPLPVLDAAGRPVA</sequence>